<dbReference type="AlphaFoldDB" id="A0AAV9NSK3"/>
<dbReference type="RefSeq" id="XP_064711709.1">
    <property type="nucleotide sequence ID" value="XM_064843849.1"/>
</dbReference>
<evidence type="ECO:0000313" key="2">
    <source>
        <dbReference type="Proteomes" id="UP001358417"/>
    </source>
</evidence>
<dbReference type="GeneID" id="89968440"/>
<dbReference type="EMBL" id="JAVRRD010000001">
    <property type="protein sequence ID" value="KAK5064385.1"/>
    <property type="molecule type" value="Genomic_DNA"/>
</dbReference>
<evidence type="ECO:0008006" key="3">
    <source>
        <dbReference type="Google" id="ProtNLM"/>
    </source>
</evidence>
<name>A0AAV9NSK3_9EURO</name>
<dbReference type="Proteomes" id="UP001358417">
    <property type="component" value="Unassembled WGS sequence"/>
</dbReference>
<gene>
    <name evidence="1" type="ORF">LTR84_000218</name>
</gene>
<sequence>MLGKYDNVANIAKKIADLQTAVDLRKLRRIYGIDKRKREKGFHNFYVGQTQVNFNARWQGHNSGYKYAAKSANGVPHPRQLIQAVHKNAVGRFSAEQRTFIMLALSPTENPGFHEFA</sequence>
<comment type="caution">
    <text evidence="1">The sequence shown here is derived from an EMBL/GenBank/DDBJ whole genome shotgun (WGS) entry which is preliminary data.</text>
</comment>
<organism evidence="1 2">
    <name type="scientific">Exophiala bonariae</name>
    <dbReference type="NCBI Taxonomy" id="1690606"/>
    <lineage>
        <taxon>Eukaryota</taxon>
        <taxon>Fungi</taxon>
        <taxon>Dikarya</taxon>
        <taxon>Ascomycota</taxon>
        <taxon>Pezizomycotina</taxon>
        <taxon>Eurotiomycetes</taxon>
        <taxon>Chaetothyriomycetidae</taxon>
        <taxon>Chaetothyriales</taxon>
        <taxon>Herpotrichiellaceae</taxon>
        <taxon>Exophiala</taxon>
    </lineage>
</organism>
<accession>A0AAV9NSK3</accession>
<reference evidence="1 2" key="1">
    <citation type="submission" date="2023-08" db="EMBL/GenBank/DDBJ databases">
        <title>Black Yeasts Isolated from many extreme environments.</title>
        <authorList>
            <person name="Coleine C."/>
            <person name="Stajich J.E."/>
            <person name="Selbmann L."/>
        </authorList>
    </citation>
    <scope>NUCLEOTIDE SEQUENCE [LARGE SCALE GENOMIC DNA]</scope>
    <source>
        <strain evidence="1 2">CCFEE 5792</strain>
    </source>
</reference>
<keyword evidence="2" id="KW-1185">Reference proteome</keyword>
<protein>
    <recommendedName>
        <fullName evidence="3">GIY-YIG domain-containing protein</fullName>
    </recommendedName>
</protein>
<proteinExistence type="predicted"/>
<evidence type="ECO:0000313" key="1">
    <source>
        <dbReference type="EMBL" id="KAK5064385.1"/>
    </source>
</evidence>